<accession>A0AAW2U2F2</accession>
<reference evidence="11" key="1">
    <citation type="submission" date="2020-06" db="EMBL/GenBank/DDBJ databases">
        <authorList>
            <person name="Li T."/>
            <person name="Hu X."/>
            <person name="Zhang T."/>
            <person name="Song X."/>
            <person name="Zhang H."/>
            <person name="Dai N."/>
            <person name="Sheng W."/>
            <person name="Hou X."/>
            <person name="Wei L."/>
        </authorList>
    </citation>
    <scope>NUCLEOTIDE SEQUENCE</scope>
    <source>
        <strain evidence="11">KEN1</strain>
        <tissue evidence="11">Leaf</tissue>
    </source>
</reference>
<dbReference type="InterPro" id="IPR045032">
    <property type="entry name" value="PEL"/>
</dbReference>
<keyword evidence="9" id="KW-0812">Transmembrane</keyword>
<sequence>MFVMARQGSQFRTTFFASQRGCCLGHSDNYLPDSGMQVTIAFNHFGKKLIQRMPRCRRGYIHVVNNDFTRWEMYAIGGSGNPTINSQGNRYIAPYDRNAKEITKRVDTSEDEWRGWNWRSEGDIMVNGAFFVASGQGVEVKYEKAYSVEPKSAAYIDQITLNAGVLGNRGNNLGKWTAGNNDSGAYLDANSGIFEDYDEYSGSQRPYANTSTLTTFLTLLLIVLFLSMK</sequence>
<keyword evidence="7 8" id="KW-0456">Lyase</keyword>
<evidence type="ECO:0000259" key="10">
    <source>
        <dbReference type="SMART" id="SM00656"/>
    </source>
</evidence>
<dbReference type="InterPro" id="IPR002022">
    <property type="entry name" value="Pec_lyase"/>
</dbReference>
<dbReference type="InterPro" id="IPR011050">
    <property type="entry name" value="Pectin_lyase_fold/virulence"/>
</dbReference>
<evidence type="ECO:0000256" key="4">
    <source>
        <dbReference type="ARBA" id="ARBA00022723"/>
    </source>
</evidence>
<dbReference type="EMBL" id="JACGWN010000013">
    <property type="protein sequence ID" value="KAL0409981.1"/>
    <property type="molecule type" value="Genomic_DNA"/>
</dbReference>
<organism evidence="11">
    <name type="scientific">Sesamum latifolium</name>
    <dbReference type="NCBI Taxonomy" id="2727402"/>
    <lineage>
        <taxon>Eukaryota</taxon>
        <taxon>Viridiplantae</taxon>
        <taxon>Streptophyta</taxon>
        <taxon>Embryophyta</taxon>
        <taxon>Tracheophyta</taxon>
        <taxon>Spermatophyta</taxon>
        <taxon>Magnoliopsida</taxon>
        <taxon>eudicotyledons</taxon>
        <taxon>Gunneridae</taxon>
        <taxon>Pentapetalae</taxon>
        <taxon>asterids</taxon>
        <taxon>lamiids</taxon>
        <taxon>Lamiales</taxon>
        <taxon>Pedaliaceae</taxon>
        <taxon>Sesamum</taxon>
    </lineage>
</organism>
<comment type="similarity">
    <text evidence="8">Belongs to the polysaccharide lyase 1 family.</text>
</comment>
<comment type="catalytic activity">
    <reaction evidence="1 8">
        <text>Eliminative cleavage of (1-&gt;4)-alpha-D-galacturonan to give oligosaccharides with 4-deoxy-alpha-D-galact-4-enuronosyl groups at their non-reducing ends.</text>
        <dbReference type="EC" id="4.2.2.2"/>
    </reaction>
</comment>
<keyword evidence="6 8" id="KW-0106">Calcium</keyword>
<dbReference type="GO" id="GO:0030570">
    <property type="term" value="F:pectate lyase activity"/>
    <property type="evidence" value="ECO:0007669"/>
    <property type="project" value="UniProtKB-EC"/>
</dbReference>
<name>A0AAW2U2F2_9LAMI</name>
<protein>
    <recommendedName>
        <fullName evidence="3 8">Pectate lyase</fullName>
        <ecNumber evidence="3 8">4.2.2.2</ecNumber>
    </recommendedName>
</protein>
<dbReference type="Gene3D" id="2.160.20.10">
    <property type="entry name" value="Single-stranded right-handed beta-helix, Pectin lyase-like"/>
    <property type="match status" value="1"/>
</dbReference>
<evidence type="ECO:0000256" key="9">
    <source>
        <dbReference type="SAM" id="Phobius"/>
    </source>
</evidence>
<dbReference type="Pfam" id="PF00544">
    <property type="entry name" value="Pectate_lyase_4"/>
    <property type="match status" value="1"/>
</dbReference>
<dbReference type="SMART" id="SM00656">
    <property type="entry name" value="Amb_all"/>
    <property type="match status" value="1"/>
</dbReference>
<evidence type="ECO:0000256" key="5">
    <source>
        <dbReference type="ARBA" id="ARBA00022729"/>
    </source>
</evidence>
<dbReference type="PANTHER" id="PTHR31683:SF21">
    <property type="entry name" value="PECTATE LYASE 12-RELATED"/>
    <property type="match status" value="1"/>
</dbReference>
<reference evidence="11" key="2">
    <citation type="journal article" date="2024" name="Plant">
        <title>Genomic evolution and insights into agronomic trait innovations of Sesamum species.</title>
        <authorList>
            <person name="Miao H."/>
            <person name="Wang L."/>
            <person name="Qu L."/>
            <person name="Liu H."/>
            <person name="Sun Y."/>
            <person name="Le M."/>
            <person name="Wang Q."/>
            <person name="Wei S."/>
            <person name="Zheng Y."/>
            <person name="Lin W."/>
            <person name="Duan Y."/>
            <person name="Cao H."/>
            <person name="Xiong S."/>
            <person name="Wang X."/>
            <person name="Wei L."/>
            <person name="Li C."/>
            <person name="Ma Q."/>
            <person name="Ju M."/>
            <person name="Zhao R."/>
            <person name="Li G."/>
            <person name="Mu C."/>
            <person name="Tian Q."/>
            <person name="Mei H."/>
            <person name="Zhang T."/>
            <person name="Gao T."/>
            <person name="Zhang H."/>
        </authorList>
    </citation>
    <scope>NUCLEOTIDE SEQUENCE</scope>
    <source>
        <strain evidence="11">KEN1</strain>
    </source>
</reference>
<dbReference type="PANTHER" id="PTHR31683">
    <property type="entry name" value="PECTATE LYASE 18-RELATED"/>
    <property type="match status" value="1"/>
</dbReference>
<keyword evidence="9" id="KW-1133">Transmembrane helix</keyword>
<evidence type="ECO:0000256" key="3">
    <source>
        <dbReference type="ARBA" id="ARBA00012272"/>
    </source>
</evidence>
<dbReference type="AlphaFoldDB" id="A0AAW2U2F2"/>
<evidence type="ECO:0000313" key="11">
    <source>
        <dbReference type="EMBL" id="KAL0409981.1"/>
    </source>
</evidence>
<dbReference type="InterPro" id="IPR012334">
    <property type="entry name" value="Pectin_lyas_fold"/>
</dbReference>
<dbReference type="PRINTS" id="PR00807">
    <property type="entry name" value="AMBALLERGEN"/>
</dbReference>
<comment type="caution">
    <text evidence="11">The sequence shown here is derived from an EMBL/GenBank/DDBJ whole genome shotgun (WGS) entry which is preliminary data.</text>
</comment>
<dbReference type="SUPFAM" id="SSF51126">
    <property type="entry name" value="Pectin lyase-like"/>
    <property type="match status" value="1"/>
</dbReference>
<comment type="pathway">
    <text evidence="2 8">Glycan metabolism; pectin degradation; 2-dehydro-3-deoxy-D-gluconate from pectin: step 2/5.</text>
</comment>
<evidence type="ECO:0000256" key="6">
    <source>
        <dbReference type="ARBA" id="ARBA00022837"/>
    </source>
</evidence>
<comment type="cofactor">
    <cofactor evidence="8">
        <name>Ca(2+)</name>
        <dbReference type="ChEBI" id="CHEBI:29108"/>
    </cofactor>
    <text evidence="8">Binds 1 Ca(2+) ion. Required for its activity.</text>
</comment>
<feature type="transmembrane region" description="Helical" evidence="9">
    <location>
        <begin position="207"/>
        <end position="226"/>
    </location>
</feature>
<gene>
    <name evidence="11" type="ORF">Slati_3587800</name>
</gene>
<feature type="domain" description="Pectate lyase" evidence="10">
    <location>
        <begin position="1"/>
        <end position="97"/>
    </location>
</feature>
<dbReference type="EC" id="4.2.2.2" evidence="3 8"/>
<dbReference type="GO" id="GO:0046872">
    <property type="term" value="F:metal ion binding"/>
    <property type="evidence" value="ECO:0007669"/>
    <property type="project" value="UniProtKB-KW"/>
</dbReference>
<keyword evidence="9" id="KW-0472">Membrane</keyword>
<keyword evidence="5" id="KW-0732">Signal</keyword>
<evidence type="ECO:0000256" key="8">
    <source>
        <dbReference type="RuleBase" id="RU361123"/>
    </source>
</evidence>
<evidence type="ECO:0000256" key="7">
    <source>
        <dbReference type="ARBA" id="ARBA00023239"/>
    </source>
</evidence>
<dbReference type="InterPro" id="IPR018082">
    <property type="entry name" value="AmbAllergen"/>
</dbReference>
<keyword evidence="4 8" id="KW-0479">Metal-binding</keyword>
<evidence type="ECO:0000256" key="1">
    <source>
        <dbReference type="ARBA" id="ARBA00000695"/>
    </source>
</evidence>
<proteinExistence type="inferred from homology"/>
<evidence type="ECO:0000256" key="2">
    <source>
        <dbReference type="ARBA" id="ARBA00005220"/>
    </source>
</evidence>